<proteinExistence type="predicted"/>
<dbReference type="Proteomes" id="UP001055811">
    <property type="component" value="Linkage Group LG04"/>
</dbReference>
<comment type="caution">
    <text evidence="1">The sequence shown here is derived from an EMBL/GenBank/DDBJ whole genome shotgun (WGS) entry which is preliminary data.</text>
</comment>
<evidence type="ECO:0000313" key="2">
    <source>
        <dbReference type="Proteomes" id="UP001055811"/>
    </source>
</evidence>
<protein>
    <submittedName>
        <fullName evidence="1">Uncharacterized protein</fullName>
    </submittedName>
</protein>
<reference evidence="1 2" key="2">
    <citation type="journal article" date="2022" name="Mol. Ecol. Resour.">
        <title>The genomes of chicory, endive, great burdock and yacon provide insights into Asteraceae paleo-polyploidization history and plant inulin production.</title>
        <authorList>
            <person name="Fan W."/>
            <person name="Wang S."/>
            <person name="Wang H."/>
            <person name="Wang A."/>
            <person name="Jiang F."/>
            <person name="Liu H."/>
            <person name="Zhao H."/>
            <person name="Xu D."/>
            <person name="Zhang Y."/>
        </authorList>
    </citation>
    <scope>NUCLEOTIDE SEQUENCE [LARGE SCALE GENOMIC DNA]</scope>
    <source>
        <strain evidence="2">cv. Punajuju</strain>
        <tissue evidence="1">Leaves</tissue>
    </source>
</reference>
<organism evidence="1 2">
    <name type="scientific">Cichorium intybus</name>
    <name type="common">Chicory</name>
    <dbReference type="NCBI Taxonomy" id="13427"/>
    <lineage>
        <taxon>Eukaryota</taxon>
        <taxon>Viridiplantae</taxon>
        <taxon>Streptophyta</taxon>
        <taxon>Embryophyta</taxon>
        <taxon>Tracheophyta</taxon>
        <taxon>Spermatophyta</taxon>
        <taxon>Magnoliopsida</taxon>
        <taxon>eudicotyledons</taxon>
        <taxon>Gunneridae</taxon>
        <taxon>Pentapetalae</taxon>
        <taxon>asterids</taxon>
        <taxon>campanulids</taxon>
        <taxon>Asterales</taxon>
        <taxon>Asteraceae</taxon>
        <taxon>Cichorioideae</taxon>
        <taxon>Cichorieae</taxon>
        <taxon>Cichoriinae</taxon>
        <taxon>Cichorium</taxon>
    </lineage>
</organism>
<dbReference type="EMBL" id="CM042012">
    <property type="protein sequence ID" value="KAI3749297.1"/>
    <property type="molecule type" value="Genomic_DNA"/>
</dbReference>
<keyword evidence="2" id="KW-1185">Reference proteome</keyword>
<evidence type="ECO:0000313" key="1">
    <source>
        <dbReference type="EMBL" id="KAI3749297.1"/>
    </source>
</evidence>
<accession>A0ACB9DRW2</accession>
<gene>
    <name evidence="1" type="ORF">L2E82_19904</name>
</gene>
<name>A0ACB9DRW2_CICIN</name>
<reference evidence="2" key="1">
    <citation type="journal article" date="2022" name="Mol. Ecol. Resour.">
        <title>The genomes of chicory, endive, great burdock and yacon provide insights into Asteraceae palaeo-polyploidization history and plant inulin production.</title>
        <authorList>
            <person name="Fan W."/>
            <person name="Wang S."/>
            <person name="Wang H."/>
            <person name="Wang A."/>
            <person name="Jiang F."/>
            <person name="Liu H."/>
            <person name="Zhao H."/>
            <person name="Xu D."/>
            <person name="Zhang Y."/>
        </authorList>
    </citation>
    <scope>NUCLEOTIDE SEQUENCE [LARGE SCALE GENOMIC DNA]</scope>
    <source>
        <strain evidence="2">cv. Punajuju</strain>
    </source>
</reference>
<sequence>MGLSISCPFTAYTYLDTTSKFINLEENEVKSSFENMIEGSVISELSSQETELDYAKMKEMCNGLSGFDNVIDEFTKTSIFDPGSPEHEAAIKLQKVYKSFRTRRKLANCAVQFEQSLWKLLDFAELKRSSISFFNFDK</sequence>